<evidence type="ECO:0000313" key="2">
    <source>
        <dbReference type="EMBL" id="KYD32794.1"/>
    </source>
</evidence>
<evidence type="ECO:0008006" key="4">
    <source>
        <dbReference type="Google" id="ProtNLM"/>
    </source>
</evidence>
<dbReference type="Pfam" id="PF10970">
    <property type="entry name" value="GerPE"/>
    <property type="match status" value="1"/>
</dbReference>
<organism evidence="2 3">
    <name type="scientific">Parageobacillus toebii</name>
    <dbReference type="NCBI Taxonomy" id="153151"/>
    <lineage>
        <taxon>Bacteria</taxon>
        <taxon>Bacillati</taxon>
        <taxon>Bacillota</taxon>
        <taxon>Bacilli</taxon>
        <taxon>Bacillales</taxon>
        <taxon>Anoxybacillaceae</taxon>
        <taxon>Parageobacillus</taxon>
    </lineage>
</organism>
<gene>
    <name evidence="2" type="ORF">B4110_0795</name>
</gene>
<dbReference type="RefSeq" id="WP_062677222.1">
    <property type="nucleotide sequence ID" value="NZ_CP070511.1"/>
</dbReference>
<dbReference type="InterPro" id="IPR024496">
    <property type="entry name" value="Spore_germ_GerPE"/>
</dbReference>
<dbReference type="GeneID" id="94901104"/>
<dbReference type="EMBL" id="LQYW01000006">
    <property type="protein sequence ID" value="KYD32794.1"/>
    <property type="molecule type" value="Genomic_DNA"/>
</dbReference>
<feature type="compositionally biased region" description="Polar residues" evidence="1">
    <location>
        <begin position="123"/>
        <end position="141"/>
    </location>
</feature>
<feature type="region of interest" description="Disordered" evidence="1">
    <location>
        <begin position="120"/>
        <end position="141"/>
    </location>
</feature>
<protein>
    <recommendedName>
        <fullName evidence="4">Spore germination protein GerPE</fullName>
    </recommendedName>
</protein>
<reference evidence="2 3" key="1">
    <citation type="submission" date="2016-01" db="EMBL/GenBank/DDBJ databases">
        <title>Draft Genome Sequences of Seven Thermophilic Sporeformers Isolated from Foods.</title>
        <authorList>
            <person name="Berendsen E.M."/>
            <person name="Wells-Bennik M.H."/>
            <person name="Krawcyk A.O."/>
            <person name="De Jong A."/>
            <person name="Holsappel S."/>
            <person name="Eijlander R.T."/>
            <person name="Kuipers O.P."/>
        </authorList>
    </citation>
    <scope>NUCLEOTIDE SEQUENCE [LARGE SCALE GENOMIC DNA]</scope>
    <source>
        <strain evidence="2 3">B4110</strain>
    </source>
</reference>
<dbReference type="AlphaFoldDB" id="A0A150N817"/>
<sequence>MKRTSMVEYFHGETVVYSSVLQIGDSREITSRSRVLAVQRQYELFFGGEGEEIFPIFTRPIPKLQPNSNDIFIQTLHQSPVISVRSIRMLAVSTSSVVHIGSTSTVDAEARIKHIRQLAPDSSLPSMTNTETTSSITKDEK</sequence>
<dbReference type="PATRIC" id="fig|153151.4.peg.3236"/>
<comment type="caution">
    <text evidence="2">The sequence shown here is derived from an EMBL/GenBank/DDBJ whole genome shotgun (WGS) entry which is preliminary data.</text>
</comment>
<evidence type="ECO:0000313" key="3">
    <source>
        <dbReference type="Proteomes" id="UP000075324"/>
    </source>
</evidence>
<name>A0A150N817_9BACL</name>
<evidence type="ECO:0000256" key="1">
    <source>
        <dbReference type="SAM" id="MobiDB-lite"/>
    </source>
</evidence>
<dbReference type="Proteomes" id="UP000075324">
    <property type="component" value="Unassembled WGS sequence"/>
</dbReference>
<accession>A0A150N817</accession>
<proteinExistence type="predicted"/>